<name>A0A450XG14_9GAMM</name>
<reference evidence="3" key="1">
    <citation type="submission" date="2019-02" db="EMBL/GenBank/DDBJ databases">
        <authorList>
            <person name="Gruber-Vodicka R. H."/>
            <person name="Seah K. B. B."/>
        </authorList>
    </citation>
    <scope>NUCLEOTIDE SEQUENCE</scope>
    <source>
        <strain evidence="2">BECK_S312</strain>
        <strain evidence="3">BECK_S426</strain>
    </source>
</reference>
<accession>A0A450XG14</accession>
<organism evidence="3">
    <name type="scientific">Candidatus Kentrum sp. LPFa</name>
    <dbReference type="NCBI Taxonomy" id="2126335"/>
    <lineage>
        <taxon>Bacteria</taxon>
        <taxon>Pseudomonadati</taxon>
        <taxon>Pseudomonadota</taxon>
        <taxon>Gammaproteobacteria</taxon>
        <taxon>Candidatus Kentrum</taxon>
    </lineage>
</organism>
<gene>
    <name evidence="2" type="ORF">BECKLPF1236A_GA0070988_100595</name>
    <name evidence="3" type="ORF">BECKLPF1236C_GA0070990_100615</name>
</gene>
<feature type="region of interest" description="Disordered" evidence="1">
    <location>
        <begin position="1"/>
        <end position="34"/>
    </location>
</feature>
<feature type="compositionally biased region" description="Basic and acidic residues" evidence="1">
    <location>
        <begin position="7"/>
        <end position="20"/>
    </location>
</feature>
<feature type="region of interest" description="Disordered" evidence="1">
    <location>
        <begin position="87"/>
        <end position="109"/>
    </location>
</feature>
<evidence type="ECO:0000256" key="1">
    <source>
        <dbReference type="SAM" id="MobiDB-lite"/>
    </source>
</evidence>
<proteinExistence type="predicted"/>
<dbReference type="AlphaFoldDB" id="A0A450XG14"/>
<evidence type="ECO:0000313" key="2">
    <source>
        <dbReference type="EMBL" id="VFK11636.1"/>
    </source>
</evidence>
<protein>
    <submittedName>
        <fullName evidence="3">Uncharacterized protein</fullName>
    </submittedName>
</protein>
<evidence type="ECO:0000313" key="3">
    <source>
        <dbReference type="EMBL" id="VFK28221.1"/>
    </source>
</evidence>
<dbReference type="EMBL" id="CAADFP010000061">
    <property type="protein sequence ID" value="VFK28221.1"/>
    <property type="molecule type" value="Genomic_DNA"/>
</dbReference>
<sequence length="109" mass="12441">MIPLRHSGRDCRKPVARDGNKIPYDSKTVSRSTPLSEEPFFAPFVISVDGFLFFGRYMQPRVPDASESFRRSPRLLHANETSRAILRAGSRGNLGKKKRYPAREKTPTY</sequence>
<dbReference type="EMBL" id="CAADFM010000059">
    <property type="protein sequence ID" value="VFK11636.1"/>
    <property type="molecule type" value="Genomic_DNA"/>
</dbReference>